<dbReference type="InterPro" id="IPR020841">
    <property type="entry name" value="PKS_Beta-ketoAc_synthase_dom"/>
</dbReference>
<reference evidence="6" key="1">
    <citation type="journal article" date="2019" name="Int. J. Syst. Evol. Microbiol.">
        <title>The Global Catalogue of Microorganisms (GCM) 10K type strain sequencing project: providing services to taxonomists for standard genome sequencing and annotation.</title>
        <authorList>
            <consortium name="The Broad Institute Genomics Platform"/>
            <consortium name="The Broad Institute Genome Sequencing Center for Infectious Disease"/>
            <person name="Wu L."/>
            <person name="Ma J."/>
        </authorList>
    </citation>
    <scope>NUCLEOTIDE SEQUENCE [LARGE SCALE GENOMIC DNA]</scope>
    <source>
        <strain evidence="6">KCTC 42107</strain>
    </source>
</reference>
<comment type="similarity">
    <text evidence="1 3">Belongs to the thiolase-like superfamily. Beta-ketoacyl-ACP synthases family.</text>
</comment>
<dbReference type="PANTHER" id="PTHR11712">
    <property type="entry name" value="POLYKETIDE SYNTHASE-RELATED"/>
    <property type="match status" value="1"/>
</dbReference>
<dbReference type="InterPro" id="IPR000794">
    <property type="entry name" value="Beta-ketoacyl_synthase"/>
</dbReference>
<comment type="caution">
    <text evidence="5">The sequence shown here is derived from an EMBL/GenBank/DDBJ whole genome shotgun (WGS) entry which is preliminary data.</text>
</comment>
<dbReference type="Pfam" id="PF02801">
    <property type="entry name" value="Ketoacyl-synt_C"/>
    <property type="match status" value="1"/>
</dbReference>
<proteinExistence type="inferred from homology"/>
<keyword evidence="2 3" id="KW-0808">Transferase</keyword>
<dbReference type="RefSeq" id="WP_379820095.1">
    <property type="nucleotide sequence ID" value="NZ_JBHUMD010000007.1"/>
</dbReference>
<organism evidence="5 6">
    <name type="scientific">Flavobacterium suzhouense</name>
    <dbReference type="NCBI Taxonomy" id="1529638"/>
    <lineage>
        <taxon>Bacteria</taxon>
        <taxon>Pseudomonadati</taxon>
        <taxon>Bacteroidota</taxon>
        <taxon>Flavobacteriia</taxon>
        <taxon>Flavobacteriales</taxon>
        <taxon>Flavobacteriaceae</taxon>
        <taxon>Flavobacterium</taxon>
    </lineage>
</organism>
<feature type="domain" description="Ketosynthase family 3 (KS3)" evidence="4">
    <location>
        <begin position="2"/>
        <end position="384"/>
    </location>
</feature>
<dbReference type="PANTHER" id="PTHR11712:SF336">
    <property type="entry name" value="3-OXOACYL-[ACYL-CARRIER-PROTEIN] SYNTHASE, MITOCHONDRIAL"/>
    <property type="match status" value="1"/>
</dbReference>
<dbReference type="InterPro" id="IPR014031">
    <property type="entry name" value="Ketoacyl_synth_C"/>
</dbReference>
<dbReference type="Proteomes" id="UP001597480">
    <property type="component" value="Unassembled WGS sequence"/>
</dbReference>
<sequence length="384" mass="40803">MSTPVSILSIASFSPLGTSSEVVWENYCNTNTLIRDFKSADKTVPAVALTALQAKLVEDLKTEDAKYASLDNSVLYSMLASRMAVAQAGWTEGDVFGINVGSSRGATDLFEKHHGDFLKNGKTNVQASPATTLGNISSWVAQDLKSTGPEISHSITCSTALHALLNGVAWLRAGMADKFLVGGSEAPLTPFTIAQMQAMKIYSTAGGEYPCRAFDFNKKQNTMVLGEGAASACLVAGKAANAIAVIEGIGYATEVLKHSVSISDDAECMQKSMLMALKDTPLEEIDAIVMHAPGTIKGDTSEYAAIQQLFGDKLPLLTTNKWKIGHTFGASGLLSLEFAVQMLQNNRFIGVPYANPQIQDRPLKKILVNAVGFGGNAVSVLISK</sequence>
<keyword evidence="6" id="KW-1185">Reference proteome</keyword>
<dbReference type="InterPro" id="IPR014030">
    <property type="entry name" value="Ketoacyl_synth_N"/>
</dbReference>
<name>A0ABW5NRF7_9FLAO</name>
<dbReference type="Gene3D" id="3.40.47.10">
    <property type="match status" value="1"/>
</dbReference>
<evidence type="ECO:0000313" key="6">
    <source>
        <dbReference type="Proteomes" id="UP001597480"/>
    </source>
</evidence>
<dbReference type="InterPro" id="IPR016039">
    <property type="entry name" value="Thiolase-like"/>
</dbReference>
<dbReference type="SUPFAM" id="SSF53901">
    <property type="entry name" value="Thiolase-like"/>
    <property type="match status" value="1"/>
</dbReference>
<evidence type="ECO:0000313" key="5">
    <source>
        <dbReference type="EMBL" id="MFD2601525.1"/>
    </source>
</evidence>
<dbReference type="Pfam" id="PF00109">
    <property type="entry name" value="ketoacyl-synt"/>
    <property type="match status" value="1"/>
</dbReference>
<dbReference type="EMBL" id="JBHUMD010000007">
    <property type="protein sequence ID" value="MFD2601525.1"/>
    <property type="molecule type" value="Genomic_DNA"/>
</dbReference>
<evidence type="ECO:0000256" key="3">
    <source>
        <dbReference type="RuleBase" id="RU003694"/>
    </source>
</evidence>
<protein>
    <submittedName>
        <fullName evidence="5">Beta-ketoacyl synthase N-terminal-like domain-containing protein</fullName>
    </submittedName>
</protein>
<evidence type="ECO:0000256" key="2">
    <source>
        <dbReference type="ARBA" id="ARBA00022679"/>
    </source>
</evidence>
<accession>A0ABW5NRF7</accession>
<gene>
    <name evidence="5" type="ORF">ACFSR3_05610</name>
</gene>
<evidence type="ECO:0000256" key="1">
    <source>
        <dbReference type="ARBA" id="ARBA00008467"/>
    </source>
</evidence>
<dbReference type="SMART" id="SM00825">
    <property type="entry name" value="PKS_KS"/>
    <property type="match status" value="1"/>
</dbReference>
<dbReference type="PROSITE" id="PS52004">
    <property type="entry name" value="KS3_2"/>
    <property type="match status" value="1"/>
</dbReference>
<evidence type="ECO:0000259" key="4">
    <source>
        <dbReference type="PROSITE" id="PS52004"/>
    </source>
</evidence>